<proteinExistence type="predicted"/>
<gene>
    <name evidence="1" type="ORF">H2199_008998</name>
</gene>
<organism evidence="1 2">
    <name type="scientific">Coniosporium tulheliwenetii</name>
    <dbReference type="NCBI Taxonomy" id="3383036"/>
    <lineage>
        <taxon>Eukaryota</taxon>
        <taxon>Fungi</taxon>
        <taxon>Dikarya</taxon>
        <taxon>Ascomycota</taxon>
        <taxon>Pezizomycotina</taxon>
        <taxon>Dothideomycetes</taxon>
        <taxon>Dothideomycetes incertae sedis</taxon>
        <taxon>Coniosporium</taxon>
    </lineage>
</organism>
<dbReference type="EMBL" id="JAPDRP010000032">
    <property type="protein sequence ID" value="KAJ9634541.1"/>
    <property type="molecule type" value="Genomic_DNA"/>
</dbReference>
<protein>
    <submittedName>
        <fullName evidence="1">Uncharacterized protein</fullName>
    </submittedName>
</protein>
<evidence type="ECO:0000313" key="1">
    <source>
        <dbReference type="EMBL" id="KAJ9634541.1"/>
    </source>
</evidence>
<accession>A0ACC2YH46</accession>
<evidence type="ECO:0000313" key="2">
    <source>
        <dbReference type="Proteomes" id="UP001172680"/>
    </source>
</evidence>
<reference evidence="1" key="1">
    <citation type="submission" date="2022-10" db="EMBL/GenBank/DDBJ databases">
        <title>Culturing micro-colonial fungi from biological soil crusts in the Mojave desert and describing Neophaeococcomyces mojavensis, and introducing the new genera and species Taxawa tesnikishii.</title>
        <authorList>
            <person name="Kurbessoian T."/>
            <person name="Stajich J.E."/>
        </authorList>
    </citation>
    <scope>NUCLEOTIDE SEQUENCE</scope>
    <source>
        <strain evidence="1">JES_115</strain>
    </source>
</reference>
<dbReference type="Proteomes" id="UP001172680">
    <property type="component" value="Unassembled WGS sequence"/>
</dbReference>
<comment type="caution">
    <text evidence="1">The sequence shown here is derived from an EMBL/GenBank/DDBJ whole genome shotgun (WGS) entry which is preliminary data.</text>
</comment>
<keyword evidence="2" id="KW-1185">Reference proteome</keyword>
<sequence>MRVNDQQQYEPEAARELLRSCSDDPADSDTPTEPDTHTENERARDASVWTGQYTFDLSIVPEKPMIGWVAGRGRGRADDSAPVKRLGYSSLPPSGGITFVTSIFTVARASGASTLFLTVNGTSVSSSPFAFNQNDAKLRIGDLEYQFEYTEYARSTDYASKKSNYLRTVLGFLEDPPPYFPVTPAPNTTTVDQWTLGSSLGSSSFGKVHAATNTKGEVVAIKTVTRQDVGVAAALQHECLLRLRDVIYQRGKKDYEPPHFENVWLILEPVARETFVQLASRVLQAAMSVENMHLFRGALRGVDRDPPQVILLDLRGAINTAWFTSRLVHPTLGVGGTVGYLAPGRELEPYNESVGVWSLRVIGYQLTYGKHPWKLARNPWRKDYVEELKPQFEAVYHDAIAKLTKSETGSVENLLAQMLRHCWTAQNSGHRISAHDALQHPCWKSLESDLQVPSKRARLDNV</sequence>
<name>A0ACC2YH46_9PEZI</name>